<evidence type="ECO:0000256" key="5">
    <source>
        <dbReference type="ARBA" id="ARBA00023136"/>
    </source>
</evidence>
<dbReference type="Gene3D" id="1.20.1540.10">
    <property type="entry name" value="Rhomboid-like"/>
    <property type="match status" value="1"/>
</dbReference>
<dbReference type="Gene3D" id="1.10.8.10">
    <property type="entry name" value="DNA helicase RuvA subunit, C-terminal domain"/>
    <property type="match status" value="1"/>
</dbReference>
<evidence type="ECO:0000313" key="9">
    <source>
        <dbReference type="Proteomes" id="UP001346149"/>
    </source>
</evidence>
<keyword evidence="3 6" id="KW-0812">Transmembrane</keyword>
<reference evidence="8 9" key="1">
    <citation type="journal article" date="2023" name="Hortic Res">
        <title>Pangenome of water caltrop reveals structural variations and asymmetric subgenome divergence after allopolyploidization.</title>
        <authorList>
            <person name="Zhang X."/>
            <person name="Chen Y."/>
            <person name="Wang L."/>
            <person name="Yuan Y."/>
            <person name="Fang M."/>
            <person name="Shi L."/>
            <person name="Lu R."/>
            <person name="Comes H.P."/>
            <person name="Ma Y."/>
            <person name="Chen Y."/>
            <person name="Huang G."/>
            <person name="Zhou Y."/>
            <person name="Zheng Z."/>
            <person name="Qiu Y."/>
        </authorList>
    </citation>
    <scope>NUCLEOTIDE SEQUENCE [LARGE SCALE GENOMIC DNA]</scope>
    <source>
        <strain evidence="8">F231</strain>
    </source>
</reference>
<dbReference type="InterPro" id="IPR009060">
    <property type="entry name" value="UBA-like_sf"/>
</dbReference>
<accession>A0AAN7KQK0</accession>
<evidence type="ECO:0000256" key="6">
    <source>
        <dbReference type="SAM" id="Phobius"/>
    </source>
</evidence>
<feature type="transmembrane region" description="Helical" evidence="6">
    <location>
        <begin position="214"/>
        <end position="233"/>
    </location>
</feature>
<evidence type="ECO:0000313" key="8">
    <source>
        <dbReference type="EMBL" id="KAK4769169.1"/>
    </source>
</evidence>
<keyword evidence="5 6" id="KW-0472">Membrane</keyword>
<dbReference type="Pfam" id="PF01694">
    <property type="entry name" value="Rhomboid"/>
    <property type="match status" value="1"/>
</dbReference>
<evidence type="ECO:0000256" key="4">
    <source>
        <dbReference type="ARBA" id="ARBA00022989"/>
    </source>
</evidence>
<feature type="transmembrane region" description="Helical" evidence="6">
    <location>
        <begin position="254"/>
        <end position="277"/>
    </location>
</feature>
<dbReference type="AlphaFoldDB" id="A0AAN7KQK0"/>
<comment type="subcellular location">
    <subcellularLocation>
        <location evidence="1">Membrane</location>
        <topology evidence="1">Multi-pass membrane protein</topology>
    </subcellularLocation>
</comment>
<feature type="domain" description="UBA" evidence="7">
    <location>
        <begin position="445"/>
        <end position="487"/>
    </location>
</feature>
<dbReference type="GO" id="GO:0004252">
    <property type="term" value="F:serine-type endopeptidase activity"/>
    <property type="evidence" value="ECO:0007669"/>
    <property type="project" value="InterPro"/>
</dbReference>
<dbReference type="PANTHER" id="PTHR43066">
    <property type="entry name" value="RHOMBOID-RELATED PROTEIN"/>
    <property type="match status" value="1"/>
</dbReference>
<organism evidence="8 9">
    <name type="scientific">Trapa natans</name>
    <name type="common">Water chestnut</name>
    <dbReference type="NCBI Taxonomy" id="22666"/>
    <lineage>
        <taxon>Eukaryota</taxon>
        <taxon>Viridiplantae</taxon>
        <taxon>Streptophyta</taxon>
        <taxon>Embryophyta</taxon>
        <taxon>Tracheophyta</taxon>
        <taxon>Spermatophyta</taxon>
        <taxon>Magnoliopsida</taxon>
        <taxon>eudicotyledons</taxon>
        <taxon>Gunneridae</taxon>
        <taxon>Pentapetalae</taxon>
        <taxon>rosids</taxon>
        <taxon>malvids</taxon>
        <taxon>Myrtales</taxon>
        <taxon>Lythraceae</taxon>
        <taxon>Trapa</taxon>
    </lineage>
</organism>
<dbReference type="InterPro" id="IPR022764">
    <property type="entry name" value="Peptidase_S54_rhomboid_dom"/>
</dbReference>
<dbReference type="PROSITE" id="PS50030">
    <property type="entry name" value="UBA"/>
    <property type="match status" value="1"/>
</dbReference>
<dbReference type="Proteomes" id="UP001346149">
    <property type="component" value="Unassembled WGS sequence"/>
</dbReference>
<comment type="caution">
    <text evidence="8">The sequence shown here is derived from an EMBL/GenBank/DDBJ whole genome shotgun (WGS) entry which is preliminary data.</text>
</comment>
<protein>
    <recommendedName>
        <fullName evidence="7">UBA domain-containing protein</fullName>
    </recommendedName>
</protein>
<gene>
    <name evidence="8" type="ORF">SAY86_027319</name>
</gene>
<dbReference type="GO" id="GO:0016020">
    <property type="term" value="C:membrane"/>
    <property type="evidence" value="ECO:0007669"/>
    <property type="project" value="UniProtKB-SubCell"/>
</dbReference>
<keyword evidence="4 6" id="KW-1133">Transmembrane helix</keyword>
<name>A0AAN7KQK0_TRANT</name>
<dbReference type="Pfam" id="PF00627">
    <property type="entry name" value="UBA"/>
    <property type="match status" value="1"/>
</dbReference>
<dbReference type="SUPFAM" id="SSF46934">
    <property type="entry name" value="UBA-like"/>
    <property type="match status" value="1"/>
</dbReference>
<sequence>MASLSHRVKLLQQGFVVHQKFNCSHASYSMQTDFQAAECTPRGSQMDVLFQVPFTRKANTPPQELHVSDCLSCLRPGDHIEIQWRKSEEFPYGWWYGVVEHLESSSENGTHCCCLQNDPPKPECNATWRSIPFEQKIEQQSQSHSKRSFRREKELRGRRTEDFQSFHQTQWGERVRARCVVREEKLRTFAGIRAVSSASGKMNGGPSGFNNAPVTRALVVASVIFTVFLGIQGRSAKLGLSYQDIFQKFQLWKLLASVLTFSSTPELMFGLYLLYYFRVFERQIGSNKYSVFIAFSMLFSIFLEVIALALLKDSSAKFTSGPYGLVFASFIPFYFDIPVSTRFRVFGIPFTNKSFIYLAGLQLLLSSWRRSIIPGICGSIAGSLYRMNIVYIRKAKIPEFISSFFAQLSWPSASPPPAPTGNIPANMPSYVNRPVQRNYASVASTVDPPEGSIATLVSMGFDRDSARQALVQARNDVNAATNILLEAQSH</sequence>
<dbReference type="InterPro" id="IPR035952">
    <property type="entry name" value="Rhomboid-like_sf"/>
</dbReference>
<evidence type="ECO:0000256" key="3">
    <source>
        <dbReference type="ARBA" id="ARBA00022692"/>
    </source>
</evidence>
<feature type="transmembrane region" description="Helical" evidence="6">
    <location>
        <begin position="289"/>
        <end position="311"/>
    </location>
</feature>
<comment type="similarity">
    <text evidence="2">Belongs to the peptidase S54 family.</text>
</comment>
<dbReference type="EMBL" id="JAXQNO010000021">
    <property type="protein sequence ID" value="KAK4769169.1"/>
    <property type="molecule type" value="Genomic_DNA"/>
</dbReference>
<evidence type="ECO:0000256" key="1">
    <source>
        <dbReference type="ARBA" id="ARBA00004141"/>
    </source>
</evidence>
<keyword evidence="9" id="KW-1185">Reference proteome</keyword>
<dbReference type="PANTHER" id="PTHR43066:SF21">
    <property type="entry name" value="UBIQUITIN-ASSOCIATED DOMAIN-CONTAINING PROTEIN 2"/>
    <property type="match status" value="1"/>
</dbReference>
<dbReference type="InterPro" id="IPR015940">
    <property type="entry name" value="UBA"/>
</dbReference>
<evidence type="ECO:0000256" key="2">
    <source>
        <dbReference type="ARBA" id="ARBA00009045"/>
    </source>
</evidence>
<evidence type="ECO:0000259" key="7">
    <source>
        <dbReference type="PROSITE" id="PS50030"/>
    </source>
</evidence>
<dbReference type="SMART" id="SM00165">
    <property type="entry name" value="UBA"/>
    <property type="match status" value="1"/>
</dbReference>
<feature type="transmembrane region" description="Helical" evidence="6">
    <location>
        <begin position="323"/>
        <end position="340"/>
    </location>
</feature>
<proteinExistence type="inferred from homology"/>
<dbReference type="SUPFAM" id="SSF144091">
    <property type="entry name" value="Rhomboid-like"/>
    <property type="match status" value="1"/>
</dbReference>